<protein>
    <submittedName>
        <fullName evidence="9">SusC/RagA family TonB-linked outer membrane protein</fullName>
    </submittedName>
</protein>
<dbReference type="Pfam" id="PF07660">
    <property type="entry name" value="STN"/>
    <property type="match status" value="1"/>
</dbReference>
<reference evidence="9" key="1">
    <citation type="journal article" date="2020" name="mSystems">
        <title>Genome- and Community-Level Interaction Insights into Carbon Utilization and Element Cycling Functions of Hydrothermarchaeota in Hydrothermal Sediment.</title>
        <authorList>
            <person name="Zhou Z."/>
            <person name="Liu Y."/>
            <person name="Xu W."/>
            <person name="Pan J."/>
            <person name="Luo Z.H."/>
            <person name="Li M."/>
        </authorList>
    </citation>
    <scope>NUCLEOTIDE SEQUENCE [LARGE SCALE GENOMIC DNA]</scope>
    <source>
        <strain evidence="9">HyVt-345</strain>
    </source>
</reference>
<dbReference type="GO" id="GO:0009279">
    <property type="term" value="C:cell outer membrane"/>
    <property type="evidence" value="ECO:0007669"/>
    <property type="project" value="UniProtKB-SubCell"/>
</dbReference>
<comment type="caution">
    <text evidence="9">The sequence shown here is derived from an EMBL/GenBank/DDBJ whole genome shotgun (WGS) entry which is preliminary data.</text>
</comment>
<dbReference type="SMART" id="SM00965">
    <property type="entry name" value="STN"/>
    <property type="match status" value="1"/>
</dbReference>
<keyword evidence="5 7" id="KW-0472">Membrane</keyword>
<gene>
    <name evidence="9" type="ORF">ENH87_08410</name>
</gene>
<dbReference type="SUPFAM" id="SSF49464">
    <property type="entry name" value="Carboxypeptidase regulatory domain-like"/>
    <property type="match status" value="1"/>
</dbReference>
<dbReference type="InterPro" id="IPR036942">
    <property type="entry name" value="Beta-barrel_TonB_sf"/>
</dbReference>
<dbReference type="InterPro" id="IPR023996">
    <property type="entry name" value="TonB-dep_OMP_SusC/RagA"/>
</dbReference>
<keyword evidence="6 7" id="KW-0998">Cell outer membrane</keyword>
<keyword evidence="2 7" id="KW-0813">Transport</keyword>
<keyword evidence="4 7" id="KW-0812">Transmembrane</keyword>
<evidence type="ECO:0000256" key="2">
    <source>
        <dbReference type="ARBA" id="ARBA00022448"/>
    </source>
</evidence>
<proteinExistence type="inferred from homology"/>
<feature type="domain" description="Secretin/TonB short N-terminal" evidence="8">
    <location>
        <begin position="48"/>
        <end position="99"/>
    </location>
</feature>
<keyword evidence="3 7" id="KW-1134">Transmembrane beta strand</keyword>
<dbReference type="Proteomes" id="UP000886191">
    <property type="component" value="Unassembled WGS sequence"/>
</dbReference>
<dbReference type="NCBIfam" id="TIGR04057">
    <property type="entry name" value="SusC_RagA_signa"/>
    <property type="match status" value="1"/>
</dbReference>
<comment type="subcellular location">
    <subcellularLocation>
        <location evidence="1 7">Cell outer membrane</location>
        <topology evidence="1 7">Multi-pass membrane protein</topology>
    </subcellularLocation>
</comment>
<dbReference type="AlphaFoldDB" id="A0A831VQP2"/>
<dbReference type="PROSITE" id="PS52016">
    <property type="entry name" value="TONB_DEPENDENT_REC_3"/>
    <property type="match status" value="1"/>
</dbReference>
<accession>A0A831VQP2</accession>
<dbReference type="InterPro" id="IPR011662">
    <property type="entry name" value="Secretin/TonB_short_N"/>
</dbReference>
<evidence type="ECO:0000256" key="4">
    <source>
        <dbReference type="ARBA" id="ARBA00022692"/>
    </source>
</evidence>
<evidence type="ECO:0000256" key="7">
    <source>
        <dbReference type="PROSITE-ProRule" id="PRU01360"/>
    </source>
</evidence>
<dbReference type="FunFam" id="2.170.130.10:FF:000003">
    <property type="entry name" value="SusC/RagA family TonB-linked outer membrane protein"/>
    <property type="match status" value="1"/>
</dbReference>
<comment type="similarity">
    <text evidence="7">Belongs to the TonB-dependent receptor family.</text>
</comment>
<organism evidence="9">
    <name type="scientific">Pricia antarctica</name>
    <dbReference type="NCBI Taxonomy" id="641691"/>
    <lineage>
        <taxon>Bacteria</taxon>
        <taxon>Pseudomonadati</taxon>
        <taxon>Bacteroidota</taxon>
        <taxon>Flavobacteriia</taxon>
        <taxon>Flavobacteriales</taxon>
        <taxon>Flavobacteriaceae</taxon>
        <taxon>Pricia</taxon>
    </lineage>
</organism>
<dbReference type="SUPFAM" id="SSF56935">
    <property type="entry name" value="Porins"/>
    <property type="match status" value="1"/>
</dbReference>
<evidence type="ECO:0000256" key="5">
    <source>
        <dbReference type="ARBA" id="ARBA00023136"/>
    </source>
</evidence>
<evidence type="ECO:0000256" key="6">
    <source>
        <dbReference type="ARBA" id="ARBA00023237"/>
    </source>
</evidence>
<sequence>MKLTVFLTIVSMFQIQANTFSQNKKITLDMPNATVAEVIQEIETSSDFKFLLNRRDVDVNRKVSIKVENQKIANVLSELFRGTDVVYDVMKKQIVLRKISDKMDASKNSEGDVKNEINLQFQVSGTVTDGDGVPLPGASVLEKGTTNGVQTDFDGAYSIGIADANATLVFSYIGFASKEVVVDGQATINAELEEAAQGLDEVVVVGYGTQKKVNVIGSISQVSSENIENRPVTQVSQAITGQMPGVTVVQRSGRPGQSGGNISVRGVGSFGATPDALVLIDGIPGTLNDINPDDIQTISVLKDASSAAIYGARSANGVILVTTKSGKDGKFSINYNTYVGFNKATELPEFVDSWEYAELYNIASGSTSYSSEDIENYKTQSDLDNFPNTKFLDMLFSKQGLQTSHTITVNGGNEKNSYYVSAGNLQQDGIVTKNSFSRNTFRINLVNKLGDKFTLSSRMFGSLEKREEPQATANKGSATSDAGSFQDQLIQNAVRYPAVFLGQASNGDYGIGPESGGTPVSWINSASYLTNPRTKMSVNVKLDYAPNKDLTFSAIGGYNFSLFEERNYLASQRLNEQVNLPQSLLNQFSNKEIFKTLQFTGEYSKDFELHDFSILAGYSFENQEFSFFNGYRQDFASNDYTVLDLGSAENQQAGGYDAEWALQSFFSRLKYSFMERYLVEATVRYDGSSRFPENNKYAIFPSAALGWRISQEGFMQDITWLSNMKLKASWGILGNQNIGNYPYQTVLASGRNYGIGGGLATGAAYETYRDPNIKWESTETTDIGIETGFFENRLTFDATYFNRKTTDVLFQPTSSVSDVLGVAISETNTGALNNTGWEFNLGYRETTGNFGYGFNGNFSIIQNEVVTLGLGNVEQPNGFVGNGSDLFIGYPLQMYYGYKSDGVFLNNGEVGNWPDMSAVNPTAQAGDIRYQDISGPDGVPDGLVDPTYDRTYLGSRIPKYTYGANFNLTYSNWDLSVFMQGVAEVKGQLTGYAGYAFFNLGNIQRWQMEGRFDPNNPVRNPDYPRLEVITNSGTANTVTSDFWVIDSGYLRVKNVQLGYKFPVSVTDSIGIDNLRCYLGAENLLSFNSYRQGWDPEINSGGSYYPILTTYTFGLNLKF</sequence>
<dbReference type="Pfam" id="PF07715">
    <property type="entry name" value="Plug"/>
    <property type="match status" value="1"/>
</dbReference>
<evidence type="ECO:0000259" key="8">
    <source>
        <dbReference type="SMART" id="SM00965"/>
    </source>
</evidence>
<name>A0A831VQP2_9FLAO</name>
<dbReference type="NCBIfam" id="TIGR04056">
    <property type="entry name" value="OMP_RagA_SusC"/>
    <property type="match status" value="1"/>
</dbReference>
<evidence type="ECO:0000313" key="9">
    <source>
        <dbReference type="EMBL" id="HEA20928.1"/>
    </source>
</evidence>
<dbReference type="Pfam" id="PF13715">
    <property type="entry name" value="CarbopepD_reg_2"/>
    <property type="match status" value="1"/>
</dbReference>
<dbReference type="Gene3D" id="2.40.170.20">
    <property type="entry name" value="TonB-dependent receptor, beta-barrel domain"/>
    <property type="match status" value="1"/>
</dbReference>
<evidence type="ECO:0000256" key="1">
    <source>
        <dbReference type="ARBA" id="ARBA00004571"/>
    </source>
</evidence>
<dbReference type="InterPro" id="IPR008969">
    <property type="entry name" value="CarboxyPept-like_regulatory"/>
</dbReference>
<evidence type="ECO:0000256" key="3">
    <source>
        <dbReference type="ARBA" id="ARBA00022452"/>
    </source>
</evidence>
<dbReference type="Gene3D" id="2.60.40.1120">
    <property type="entry name" value="Carboxypeptidase-like, regulatory domain"/>
    <property type="match status" value="1"/>
</dbReference>
<dbReference type="InterPro" id="IPR012910">
    <property type="entry name" value="Plug_dom"/>
</dbReference>
<dbReference type="EMBL" id="DRGL01000027">
    <property type="protein sequence ID" value="HEA20928.1"/>
    <property type="molecule type" value="Genomic_DNA"/>
</dbReference>
<dbReference type="InterPro" id="IPR039426">
    <property type="entry name" value="TonB-dep_rcpt-like"/>
</dbReference>
<dbReference type="InterPro" id="IPR037066">
    <property type="entry name" value="Plug_dom_sf"/>
</dbReference>
<dbReference type="InterPro" id="IPR023997">
    <property type="entry name" value="TonB-dep_OMP_SusC/RagA_CS"/>
</dbReference>
<dbReference type="Gene3D" id="2.170.130.10">
    <property type="entry name" value="TonB-dependent receptor, plug domain"/>
    <property type="match status" value="1"/>
</dbReference>